<proteinExistence type="predicted"/>
<dbReference type="AlphaFoldDB" id="A0AAE0FY21"/>
<sequence>MPEGIARPSGAGATSVGVVERGPLHGVSLLVSAPRRLQPLEEGRISWGEHGGFTVEPKAPKCKTMVEWSRGFLRVVREAPEPEREGLLDFLEWGKTIAEEFSFHHFTEFYEHLVRKDQRAGSSVSINEYDAVWRVYAKQYGVRLRRPKPHRWNKYLRDKDRSATTGGGKGQKGGNGKGGKGGKGGQGLGPLAVAAPSGEPWGSKEAPSARSAERIQGGGQGSTEGLGPEMAEQVVEDRLGGPVGELPGLGLGYTEDIGEVETASAFDEPGAVAGTHFPCSGADLGEVAGFPGRVAGPGHDRDHEASRECERRCYEEEVEQVGCQVPLLTRRAHCIAAAFRGWHDVEFLVRTAACGAGWPSEEIDLDEPY</sequence>
<reference evidence="2 3" key="1">
    <citation type="journal article" date="2015" name="Genome Biol. Evol.">
        <title>Comparative Genomics of a Bacterivorous Green Alga Reveals Evolutionary Causalities and Consequences of Phago-Mixotrophic Mode of Nutrition.</title>
        <authorList>
            <person name="Burns J.A."/>
            <person name="Paasch A."/>
            <person name="Narechania A."/>
            <person name="Kim E."/>
        </authorList>
    </citation>
    <scope>NUCLEOTIDE SEQUENCE [LARGE SCALE GENOMIC DNA]</scope>
    <source>
        <strain evidence="2 3">PLY_AMNH</strain>
    </source>
</reference>
<name>A0AAE0FY21_9CHLO</name>
<evidence type="ECO:0000313" key="2">
    <source>
        <dbReference type="EMBL" id="KAK3268094.1"/>
    </source>
</evidence>
<feature type="region of interest" description="Disordered" evidence="1">
    <location>
        <begin position="151"/>
        <end position="227"/>
    </location>
</feature>
<comment type="caution">
    <text evidence="2">The sequence shown here is derived from an EMBL/GenBank/DDBJ whole genome shotgun (WGS) entry which is preliminary data.</text>
</comment>
<organism evidence="2 3">
    <name type="scientific">Cymbomonas tetramitiformis</name>
    <dbReference type="NCBI Taxonomy" id="36881"/>
    <lineage>
        <taxon>Eukaryota</taxon>
        <taxon>Viridiplantae</taxon>
        <taxon>Chlorophyta</taxon>
        <taxon>Pyramimonadophyceae</taxon>
        <taxon>Pyramimonadales</taxon>
        <taxon>Pyramimonadaceae</taxon>
        <taxon>Cymbomonas</taxon>
    </lineage>
</organism>
<evidence type="ECO:0000313" key="3">
    <source>
        <dbReference type="Proteomes" id="UP001190700"/>
    </source>
</evidence>
<evidence type="ECO:0000256" key="1">
    <source>
        <dbReference type="SAM" id="MobiDB-lite"/>
    </source>
</evidence>
<keyword evidence="3" id="KW-1185">Reference proteome</keyword>
<dbReference type="Proteomes" id="UP001190700">
    <property type="component" value="Unassembled WGS sequence"/>
</dbReference>
<dbReference type="EMBL" id="LGRX02012022">
    <property type="protein sequence ID" value="KAK3268094.1"/>
    <property type="molecule type" value="Genomic_DNA"/>
</dbReference>
<accession>A0AAE0FY21</accession>
<gene>
    <name evidence="2" type="ORF">CYMTET_23383</name>
</gene>
<feature type="compositionally biased region" description="Gly residues" evidence="1">
    <location>
        <begin position="165"/>
        <end position="188"/>
    </location>
</feature>
<protein>
    <submittedName>
        <fullName evidence="2">Uncharacterized protein</fullName>
    </submittedName>
</protein>